<evidence type="ECO:0000259" key="8">
    <source>
        <dbReference type="SMART" id="SM00774"/>
    </source>
</evidence>
<evidence type="ECO:0000256" key="6">
    <source>
        <dbReference type="SAM" id="Coils"/>
    </source>
</evidence>
<evidence type="ECO:0000256" key="1">
    <source>
        <dbReference type="ARBA" id="ARBA00004123"/>
    </source>
</evidence>
<dbReference type="Gene3D" id="2.20.25.80">
    <property type="entry name" value="WRKY domain"/>
    <property type="match status" value="1"/>
</dbReference>
<keyword evidence="6" id="KW-0175">Coiled coil</keyword>
<dbReference type="InterPro" id="IPR036576">
    <property type="entry name" value="WRKY_dom_sf"/>
</dbReference>
<dbReference type="EMBL" id="CP097511">
    <property type="protein sequence ID" value="URE46506.1"/>
    <property type="molecule type" value="Genomic_DNA"/>
</dbReference>
<evidence type="ECO:0000313" key="9">
    <source>
        <dbReference type="EMBL" id="URE46506.1"/>
    </source>
</evidence>
<feature type="domain" description="WRKY" evidence="8">
    <location>
        <begin position="200"/>
        <end position="260"/>
    </location>
</feature>
<organism evidence="9 10">
    <name type="scientific">Musa troglodytarum</name>
    <name type="common">fe'i banana</name>
    <dbReference type="NCBI Taxonomy" id="320322"/>
    <lineage>
        <taxon>Eukaryota</taxon>
        <taxon>Viridiplantae</taxon>
        <taxon>Streptophyta</taxon>
        <taxon>Embryophyta</taxon>
        <taxon>Tracheophyta</taxon>
        <taxon>Spermatophyta</taxon>
        <taxon>Magnoliopsida</taxon>
        <taxon>Liliopsida</taxon>
        <taxon>Zingiberales</taxon>
        <taxon>Musaceae</taxon>
        <taxon>Musa</taxon>
    </lineage>
</organism>
<evidence type="ECO:0000256" key="2">
    <source>
        <dbReference type="ARBA" id="ARBA00023015"/>
    </source>
</evidence>
<feature type="compositionally biased region" description="Low complexity" evidence="7">
    <location>
        <begin position="494"/>
        <end position="518"/>
    </location>
</feature>
<dbReference type="SMART" id="SM00774">
    <property type="entry name" value="WRKY"/>
    <property type="match status" value="1"/>
</dbReference>
<dbReference type="FunFam" id="2.20.25.80:FF:000002">
    <property type="entry name" value="probable WRKY transcription factor 31"/>
    <property type="match status" value="1"/>
</dbReference>
<dbReference type="GO" id="GO:0003700">
    <property type="term" value="F:DNA-binding transcription factor activity"/>
    <property type="evidence" value="ECO:0007669"/>
    <property type="project" value="InterPro"/>
</dbReference>
<reference evidence="9" key="1">
    <citation type="submission" date="2022-05" db="EMBL/GenBank/DDBJ databases">
        <title>The Musa troglodytarum L. genome provides insights into the mechanism of non-climacteric behaviour and enrichment of carotenoids.</title>
        <authorList>
            <person name="Wang J."/>
        </authorList>
    </citation>
    <scope>NUCLEOTIDE SEQUENCE</scope>
    <source>
        <tissue evidence="9">Leaf</tissue>
    </source>
</reference>
<evidence type="ECO:0000256" key="5">
    <source>
        <dbReference type="ARBA" id="ARBA00023242"/>
    </source>
</evidence>
<gene>
    <name evidence="9" type="ORF">MUK42_24757</name>
</gene>
<evidence type="ECO:0000256" key="7">
    <source>
        <dbReference type="SAM" id="MobiDB-lite"/>
    </source>
</evidence>
<dbReference type="AlphaFoldDB" id="A0A9E7LAM8"/>
<keyword evidence="5" id="KW-0539">Nucleus</keyword>
<feature type="region of interest" description="Disordered" evidence="7">
    <location>
        <begin position="477"/>
        <end position="518"/>
    </location>
</feature>
<evidence type="ECO:0000256" key="4">
    <source>
        <dbReference type="ARBA" id="ARBA00023163"/>
    </source>
</evidence>
<dbReference type="OrthoDB" id="1686353at2759"/>
<name>A0A9E7LAM8_9LILI</name>
<proteinExistence type="predicted"/>
<dbReference type="PANTHER" id="PTHR31429">
    <property type="entry name" value="WRKY TRANSCRIPTION FACTOR 36-RELATED"/>
    <property type="match status" value="1"/>
</dbReference>
<dbReference type="InterPro" id="IPR044810">
    <property type="entry name" value="WRKY_plant"/>
</dbReference>
<comment type="subcellular location">
    <subcellularLocation>
        <location evidence="1">Nucleus</location>
    </subcellularLocation>
</comment>
<dbReference type="Proteomes" id="UP001055439">
    <property type="component" value="Chromosome 9"/>
</dbReference>
<evidence type="ECO:0000256" key="3">
    <source>
        <dbReference type="ARBA" id="ARBA00023125"/>
    </source>
</evidence>
<feature type="region of interest" description="Disordered" evidence="7">
    <location>
        <begin position="71"/>
        <end position="163"/>
    </location>
</feature>
<sequence length="536" mass="57449">MLVFEGAAVKEDICSADERSVEVGKEERLKNTTTEMDEVREENDRLKAILARIVKEYQYLQKQYLDIVQQEQSKRPLETTDPSDVEEPDELVSLSLGTRSTGQKKEDVISTKKEREDDGKGLTLGLGCRFEGTRKSPSEHESNLFWDSSSEEAKEDEPGEPRPATEILKSLRTGDDEVPQQLPVKKARVTVRARCDAPTIIDGCQWRKYGQKIAKGNPCPRAYYRCTVAAGCPVRKQVQRCAEDMSILITTYQGTHNHPLPISATAMASTAAAAAASMHVSGSSASEQGMGEAIGSPSSSSAAITSLSGLNFGLPGSTLSARQQSSYLPVPSLSPTSSYSTITLDLTAPPSSTAELTQLGRFPRYSSTKFNLSSSESSTEPASWSNEYLSYGSHAYQNRPSQNSLYQSILQKAIDATAAPALNQHPLTDTIAKAITSHPSFQSAVAAAITSYVGAHGSRTGREGVTHGLKLEDRLNSSVPHSPAAVPTANACASSDINRSNTSSSSQPPNSLFLQPSLSIPGSKCASANHDGGSIN</sequence>
<feature type="coiled-coil region" evidence="6">
    <location>
        <begin position="22"/>
        <end position="56"/>
    </location>
</feature>
<feature type="compositionally biased region" description="Basic and acidic residues" evidence="7">
    <location>
        <begin position="131"/>
        <end position="142"/>
    </location>
</feature>
<feature type="compositionally biased region" description="Acidic residues" evidence="7">
    <location>
        <begin position="81"/>
        <end position="90"/>
    </location>
</feature>
<feature type="compositionally biased region" description="Basic and acidic residues" evidence="7">
    <location>
        <begin position="103"/>
        <end position="120"/>
    </location>
</feature>
<keyword evidence="3" id="KW-0238">DNA-binding</keyword>
<dbReference type="PANTHER" id="PTHR31429:SF97">
    <property type="entry name" value="WRKY TRANSCRIPTION FACTOR 36-RELATED"/>
    <property type="match status" value="1"/>
</dbReference>
<keyword evidence="10" id="KW-1185">Reference proteome</keyword>
<dbReference type="Pfam" id="PF03106">
    <property type="entry name" value="WRKY"/>
    <property type="match status" value="1"/>
</dbReference>
<keyword evidence="4" id="KW-0804">Transcription</keyword>
<dbReference type="InterPro" id="IPR003657">
    <property type="entry name" value="WRKY_dom"/>
</dbReference>
<dbReference type="GO" id="GO:0043565">
    <property type="term" value="F:sequence-specific DNA binding"/>
    <property type="evidence" value="ECO:0007669"/>
    <property type="project" value="InterPro"/>
</dbReference>
<evidence type="ECO:0000313" key="10">
    <source>
        <dbReference type="Proteomes" id="UP001055439"/>
    </source>
</evidence>
<protein>
    <submittedName>
        <fullName evidence="9">WRKY transcription factor</fullName>
    </submittedName>
</protein>
<accession>A0A9E7LAM8</accession>
<dbReference type="GO" id="GO:0005634">
    <property type="term" value="C:nucleus"/>
    <property type="evidence" value="ECO:0007669"/>
    <property type="project" value="UniProtKB-SubCell"/>
</dbReference>
<keyword evidence="2" id="KW-0805">Transcription regulation</keyword>
<dbReference type="SUPFAM" id="SSF118290">
    <property type="entry name" value="WRKY DNA-binding domain"/>
    <property type="match status" value="1"/>
</dbReference>
<feature type="compositionally biased region" description="Acidic residues" evidence="7">
    <location>
        <begin position="149"/>
        <end position="158"/>
    </location>
</feature>